<dbReference type="PANTHER" id="PTHR34475:SF1">
    <property type="entry name" value="CYTOSKELETON PROTEIN RODZ"/>
    <property type="match status" value="1"/>
</dbReference>
<evidence type="ECO:0000259" key="2">
    <source>
        <dbReference type="Pfam" id="PF13464"/>
    </source>
</evidence>
<feature type="transmembrane region" description="Helical" evidence="1">
    <location>
        <begin position="135"/>
        <end position="159"/>
    </location>
</feature>
<keyword evidence="1" id="KW-0812">Transmembrane</keyword>
<dbReference type="InterPro" id="IPR025194">
    <property type="entry name" value="RodZ-like_C"/>
</dbReference>
<reference evidence="3 4" key="1">
    <citation type="submission" date="2023-04" db="EMBL/GenBank/DDBJ databases">
        <title>Marinoamorphus aggregata gen. nov., sp. Nov., isolate from tissue of brittle star Ophioplocus japonicus.</title>
        <authorList>
            <person name="Kawano K."/>
            <person name="Sawayama S."/>
            <person name="Nakagawa S."/>
        </authorList>
    </citation>
    <scope>NUCLEOTIDE SEQUENCE [LARGE SCALE GENOMIC DNA]</scope>
    <source>
        <strain evidence="3 4">NKW23</strain>
    </source>
</reference>
<keyword evidence="1" id="KW-1133">Transmembrane helix</keyword>
<protein>
    <submittedName>
        <fullName evidence="3">Helix-turn-helix domain-containing protein</fullName>
    </submittedName>
</protein>
<keyword evidence="4" id="KW-1185">Reference proteome</keyword>
<proteinExistence type="predicted"/>
<dbReference type="Gene3D" id="1.10.260.40">
    <property type="entry name" value="lambda repressor-like DNA-binding domains"/>
    <property type="match status" value="1"/>
</dbReference>
<evidence type="ECO:0000313" key="3">
    <source>
        <dbReference type="EMBL" id="GMG81243.1"/>
    </source>
</evidence>
<keyword evidence="1" id="KW-0472">Membrane</keyword>
<accession>A0ABQ6LD01</accession>
<dbReference type="Proteomes" id="UP001239909">
    <property type="component" value="Unassembled WGS sequence"/>
</dbReference>
<dbReference type="InterPro" id="IPR050400">
    <property type="entry name" value="Bact_Cytoskel_RodZ"/>
</dbReference>
<dbReference type="InterPro" id="IPR010982">
    <property type="entry name" value="Lambda_DNA-bd_dom_sf"/>
</dbReference>
<sequence>MELRGYDDYEVTLGDQIRGERASLGKSIEDVERELHIKASLILGIENADLAAFPNPSVVSGYVRSYARYLRVDPEEFYLRFCEESGFVPPSAAFGGVTGAPPGARIGQRLEGSPFDQSRFANVPSQSRFAARVSLGWLASALALVALVGGIGYGGFALLQNVQRVGFAPLPEAPEVAAEPPRVLAAEALGEALSRPDAGVYGADGVLAAVFAPDDEPPIQRRDGPISAIDPNQAGVFARAPARSVDPRSPGPLPEGTITAAEVDSADDAIALAAAHDEAVRRLALAVRSGAAGERIGAGSARVQLAAAGPEPRGARRGVAVHAIERTWIRVRDENRAVIFEGILEAGRNFELPPRIEGPELRTGNAGGLFLVVDGAPHGPVGKRGAVLGGISLAAAAIRERFPAAEGALEGIARPAGGVEQRAASLDTD</sequence>
<feature type="domain" description="Cytoskeleton protein RodZ-like C-terminal" evidence="2">
    <location>
        <begin position="321"/>
        <end position="387"/>
    </location>
</feature>
<gene>
    <name evidence="3" type="ORF">LNKW23_04550</name>
</gene>
<name>A0ABQ6LD01_9RHOB</name>
<dbReference type="PANTHER" id="PTHR34475">
    <property type="match status" value="1"/>
</dbReference>
<evidence type="ECO:0000256" key="1">
    <source>
        <dbReference type="SAM" id="Phobius"/>
    </source>
</evidence>
<dbReference type="Pfam" id="PF13464">
    <property type="entry name" value="RodZ_C"/>
    <property type="match status" value="1"/>
</dbReference>
<dbReference type="Pfam" id="PF13413">
    <property type="entry name" value="HTH_25"/>
    <property type="match status" value="1"/>
</dbReference>
<comment type="caution">
    <text evidence="3">The sequence shown here is derived from an EMBL/GenBank/DDBJ whole genome shotgun (WGS) entry which is preliminary data.</text>
</comment>
<organism evidence="3 4">
    <name type="scientific">Paralimibaculum aggregatum</name>
    <dbReference type="NCBI Taxonomy" id="3036245"/>
    <lineage>
        <taxon>Bacteria</taxon>
        <taxon>Pseudomonadati</taxon>
        <taxon>Pseudomonadota</taxon>
        <taxon>Alphaproteobacteria</taxon>
        <taxon>Rhodobacterales</taxon>
        <taxon>Paracoccaceae</taxon>
        <taxon>Paralimibaculum</taxon>
    </lineage>
</organism>
<dbReference type="EMBL" id="BSYI01000002">
    <property type="protein sequence ID" value="GMG81243.1"/>
    <property type="molecule type" value="Genomic_DNA"/>
</dbReference>
<evidence type="ECO:0000313" key="4">
    <source>
        <dbReference type="Proteomes" id="UP001239909"/>
    </source>
</evidence>